<keyword evidence="3" id="KW-0547">Nucleotide-binding</keyword>
<dbReference type="InterPro" id="IPR027417">
    <property type="entry name" value="P-loop_NTPase"/>
</dbReference>
<dbReference type="PANTHER" id="PTHR43335:SF4">
    <property type="entry name" value="ABC TRANSPORTER, ATP-BINDING PROTEIN"/>
    <property type="match status" value="1"/>
</dbReference>
<evidence type="ECO:0000256" key="3">
    <source>
        <dbReference type="ARBA" id="ARBA00022741"/>
    </source>
</evidence>
<protein>
    <submittedName>
        <fullName evidence="7">ATP-binding cassette domain-containing protein</fullName>
    </submittedName>
</protein>
<dbReference type="PANTHER" id="PTHR43335">
    <property type="entry name" value="ABC TRANSPORTER, ATP-BINDING PROTEIN"/>
    <property type="match status" value="1"/>
</dbReference>
<evidence type="ECO:0000313" key="7">
    <source>
        <dbReference type="EMBL" id="UUX59050.1"/>
    </source>
</evidence>
<keyword evidence="4 7" id="KW-0067">ATP-binding</keyword>
<dbReference type="Proteomes" id="UP000320717">
    <property type="component" value="Chromosome"/>
</dbReference>
<dbReference type="GO" id="GO:0016887">
    <property type="term" value="F:ATP hydrolysis activity"/>
    <property type="evidence" value="ECO:0007669"/>
    <property type="project" value="InterPro"/>
</dbReference>
<keyword evidence="2" id="KW-0813">Transport</keyword>
<evidence type="ECO:0000256" key="4">
    <source>
        <dbReference type="ARBA" id="ARBA00022840"/>
    </source>
</evidence>
<dbReference type="PROSITE" id="PS50893">
    <property type="entry name" value="ABC_TRANSPORTER_2"/>
    <property type="match status" value="1"/>
</dbReference>
<dbReference type="Gene3D" id="3.40.50.300">
    <property type="entry name" value="P-loop containing nucleotide triphosphate hydrolases"/>
    <property type="match status" value="1"/>
</dbReference>
<dbReference type="GO" id="GO:0005524">
    <property type="term" value="F:ATP binding"/>
    <property type="evidence" value="ECO:0007669"/>
    <property type="project" value="UniProtKB-KW"/>
</dbReference>
<proteinExistence type="inferred from homology"/>
<feature type="domain" description="ABC transporter" evidence="5">
    <location>
        <begin position="2"/>
        <end position="227"/>
    </location>
</feature>
<reference evidence="6 8" key="1">
    <citation type="submission" date="2019-07" db="EMBL/GenBank/DDBJ databases">
        <title>Complete Genome Sequence of drought tolerant Plant Growth-Promoting Rhizobacterium Glutamicibacter halophytocola DR408.</title>
        <authorList>
            <person name="Nishu S.D."/>
            <person name="Lee T.K."/>
        </authorList>
    </citation>
    <scope>NUCLEOTIDE SEQUENCE [LARGE SCALE GENOMIC DNA]</scope>
    <source>
        <strain evidence="6 8">DR408</strain>
    </source>
</reference>
<dbReference type="InterPro" id="IPR003593">
    <property type="entry name" value="AAA+_ATPase"/>
</dbReference>
<dbReference type="Pfam" id="PF00005">
    <property type="entry name" value="ABC_tran"/>
    <property type="match status" value="1"/>
</dbReference>
<dbReference type="OrthoDB" id="9804819at2"/>
<evidence type="ECO:0000256" key="1">
    <source>
        <dbReference type="ARBA" id="ARBA00005417"/>
    </source>
</evidence>
<accession>A0A5B8I2E4</accession>
<reference evidence="7" key="2">
    <citation type="journal article" date="2022" name="Pest Manag. Sci.">
        <title>Glutamicibacter halophytocola-mediated host fitness of potato tuber moth on Solanaceae crops.</title>
        <authorList>
            <person name="Wang W."/>
            <person name="Xiao G."/>
            <person name="Du G."/>
            <person name="Chang L."/>
            <person name="Yang Y."/>
            <person name="Ye J."/>
            <person name="Chen B."/>
        </authorList>
    </citation>
    <scope>NUCLEOTIDE SEQUENCE</scope>
    <source>
        <strain evidence="7">S2</strain>
    </source>
</reference>
<dbReference type="RefSeq" id="WP_146277146.1">
    <property type="nucleotide sequence ID" value="NZ_CP042260.1"/>
</dbReference>
<dbReference type="AlphaFoldDB" id="A0A5B8I2E4"/>
<dbReference type="Proteomes" id="UP001060018">
    <property type="component" value="Chromosome"/>
</dbReference>
<evidence type="ECO:0000256" key="2">
    <source>
        <dbReference type="ARBA" id="ARBA00022448"/>
    </source>
</evidence>
<evidence type="ECO:0000313" key="8">
    <source>
        <dbReference type="Proteomes" id="UP000320717"/>
    </source>
</evidence>
<dbReference type="EMBL" id="CP042260">
    <property type="protein sequence ID" value="QDY66905.1"/>
    <property type="molecule type" value="Genomic_DNA"/>
</dbReference>
<gene>
    <name evidence="6" type="ORF">FQA45_11535</name>
    <name evidence="7" type="ORF">NUH22_17420</name>
</gene>
<name>A0A5B8I2E4_9MICC</name>
<dbReference type="InterPro" id="IPR003439">
    <property type="entry name" value="ABC_transporter-like_ATP-bd"/>
</dbReference>
<dbReference type="SUPFAM" id="SSF52540">
    <property type="entry name" value="P-loop containing nucleoside triphosphate hydrolases"/>
    <property type="match status" value="1"/>
</dbReference>
<comment type="similarity">
    <text evidence="1">Belongs to the ABC transporter superfamily.</text>
</comment>
<sequence length="308" mass="32831">MIQAQQLTKRYGNKTVVDQASFTVQPGKVTGFLGPNGAGKSTTMRMIVGLAAPTSGQVLVNQRDFKKSRHPLTEVGTLLEAKSVHKSLTPLAHLRAMAATAGLPSSRVHEALALTGLSGVQRKKVGGFSLGMGQRLGIATALLGDPQVLILDEPVNGLDPEGVAWVRNLARQQAAEGKTVFISSHLMSEMAQTADHLIVIGRGRIMADAPISEFIDNGLAQTIVRASDIDALMNALSAEGIQLRRIDGQTLEVTGPDSEIIGRRALETGVALSELRPLQRTLEDAYMELTRDAVEYNSNIVAEHSGGK</sequence>
<dbReference type="SMART" id="SM00382">
    <property type="entry name" value="AAA"/>
    <property type="match status" value="1"/>
</dbReference>
<organism evidence="7 9">
    <name type="scientific">Glutamicibacter halophytocola</name>
    <dbReference type="NCBI Taxonomy" id="1933880"/>
    <lineage>
        <taxon>Bacteria</taxon>
        <taxon>Bacillati</taxon>
        <taxon>Actinomycetota</taxon>
        <taxon>Actinomycetes</taxon>
        <taxon>Micrococcales</taxon>
        <taxon>Micrococcaceae</taxon>
        <taxon>Glutamicibacter</taxon>
    </lineage>
</organism>
<evidence type="ECO:0000259" key="5">
    <source>
        <dbReference type="PROSITE" id="PS50893"/>
    </source>
</evidence>
<dbReference type="EMBL" id="CP102487">
    <property type="protein sequence ID" value="UUX59050.1"/>
    <property type="molecule type" value="Genomic_DNA"/>
</dbReference>
<evidence type="ECO:0000313" key="9">
    <source>
        <dbReference type="Proteomes" id="UP001060018"/>
    </source>
</evidence>
<keyword evidence="8" id="KW-1185">Reference proteome</keyword>
<evidence type="ECO:0000313" key="6">
    <source>
        <dbReference type="EMBL" id="QDY66905.1"/>
    </source>
</evidence>